<accession>A0A1W0WH09</accession>
<comment type="subunit">
    <text evidence="15">F-type ATPases have 2 components, CF(1) - the catalytic core - and CF(0) - the membrane proton channel. CF(1) and CF(0) have multiple subunits.</text>
</comment>
<organism evidence="16 17">
    <name type="scientific">Hypsibius exemplaris</name>
    <name type="common">Freshwater tardigrade</name>
    <dbReference type="NCBI Taxonomy" id="2072580"/>
    <lineage>
        <taxon>Eukaryota</taxon>
        <taxon>Metazoa</taxon>
        <taxon>Ecdysozoa</taxon>
        <taxon>Tardigrada</taxon>
        <taxon>Eutardigrada</taxon>
        <taxon>Parachela</taxon>
        <taxon>Hypsibioidea</taxon>
        <taxon>Hypsibiidae</taxon>
        <taxon>Hypsibius</taxon>
    </lineage>
</organism>
<dbReference type="Proteomes" id="UP000192578">
    <property type="component" value="Unassembled WGS sequence"/>
</dbReference>
<evidence type="ECO:0000256" key="11">
    <source>
        <dbReference type="ARBA" id="ARBA00023310"/>
    </source>
</evidence>
<evidence type="ECO:0000256" key="2">
    <source>
        <dbReference type="ARBA" id="ARBA00007333"/>
    </source>
</evidence>
<keyword evidence="10" id="KW-0472">Membrane</keyword>
<dbReference type="OrthoDB" id="9982108at2759"/>
<evidence type="ECO:0000256" key="7">
    <source>
        <dbReference type="ARBA" id="ARBA00022990"/>
    </source>
</evidence>
<evidence type="ECO:0000256" key="14">
    <source>
        <dbReference type="ARBA" id="ARBA00074682"/>
    </source>
</evidence>
<comment type="subunit">
    <text evidence="13">Component of the ATP synthase complex composed at least of ATP5F1A/subunit alpha, ATP5F1B/subunit beta, ATP5MC1/subunit c (homooctomer), MT-ATP6/subunit a, MT-ATP8/subunit 8, ATP5ME/subunit e, ATP5MF/subunit f, ATP5MG/subunit g, ATP5MK/subunit k, ATP5MJ/subunit j, ATP5F1C/subunit gamma, ATP5F1D/subunit delta, ATP5F1E/subunit epsilon, ATP5PF/subunit F6, ATP5PB/subunit b, ATP5PD/subunit d, ATP5PO/subunit OSCP. ATP synthase complex consists of a soluble F(1) head domain (subunits alpha(3) and beta(3)) - the catalytic core - and a membrane F(0) domain - the membrane proton channel (subunits c, a, 8, e, f, g, k and j). These two domains are linked by a central stalk (subunits gamma, delta, and epsilon) rotating inside the F1 region and a stationary peripheral stalk (subunits F6, b, d, and OSCP).</text>
</comment>
<evidence type="ECO:0000256" key="12">
    <source>
        <dbReference type="ARBA" id="ARBA00057306"/>
    </source>
</evidence>
<keyword evidence="3 15" id="KW-0813">Transport</keyword>
<sequence length="172" mass="19256">MYSVKIILPKFPFRSHLKFHPFTFTFCVHCLPTKFRMADSAAVSSSVKPGLTNTRATAFVTQNLPPKQPPKPLGPPVAISPLIRFSRWAALFAGLAYGVSRTGLLEKKEERLHEIQERKRPALEAKAAKEKMARAREEMLTLSKEIGIPLPADFEQQFRVPDVPAAVSHAKH</sequence>
<comment type="subcellular location">
    <subcellularLocation>
        <location evidence="1 15">Mitochondrion inner membrane</location>
    </subcellularLocation>
</comment>
<evidence type="ECO:0000256" key="8">
    <source>
        <dbReference type="ARBA" id="ARBA00023065"/>
    </source>
</evidence>
<name>A0A1W0WH09_HYPEX</name>
<keyword evidence="9 15" id="KW-0496">Mitochondrion</keyword>
<dbReference type="PANTHER" id="PTHR12427">
    <property type="entry name" value="ATP SYNTHASE E CHAIN, MITOCHONDRIAL"/>
    <property type="match status" value="1"/>
</dbReference>
<evidence type="ECO:0000256" key="4">
    <source>
        <dbReference type="ARBA" id="ARBA00022547"/>
    </source>
</evidence>
<dbReference type="GO" id="GO:0045259">
    <property type="term" value="C:proton-transporting ATP synthase complex"/>
    <property type="evidence" value="ECO:0007669"/>
    <property type="project" value="UniProtKB-UniRule"/>
</dbReference>
<evidence type="ECO:0000256" key="10">
    <source>
        <dbReference type="ARBA" id="ARBA00023136"/>
    </source>
</evidence>
<dbReference type="PANTHER" id="PTHR12427:SF1">
    <property type="entry name" value="ATP SYNTHASE SUBUNIT E, MITOCHONDRIAL"/>
    <property type="match status" value="1"/>
</dbReference>
<evidence type="ECO:0000313" key="17">
    <source>
        <dbReference type="Proteomes" id="UP000192578"/>
    </source>
</evidence>
<comment type="similarity">
    <text evidence="2 15">Belongs to the ATPase e subunit family.</text>
</comment>
<proteinExistence type="inferred from homology"/>
<keyword evidence="4 15" id="KW-0138">CF(0)</keyword>
<evidence type="ECO:0000313" key="16">
    <source>
        <dbReference type="EMBL" id="OQV14488.1"/>
    </source>
</evidence>
<comment type="function">
    <text evidence="12 15">Subunit e, of the mitochondrial membrane ATP synthase complex (F(1)F(0) ATP synthase or Complex V) that produces ATP from ADP in the presence of a proton gradient across the membrane which is generated by electron transport complexes of the respiratory chain. ATP synthase complex consist of a soluble F(1) head domain - the catalytic core - and a membrane F(1) domain - the membrane proton channel. These two domains are linked by a central stalk rotating inside the F(1) region and a stationary peripheral stalk. During catalysis, ATP synthesis in the catalytic domain of F(1) is coupled via a rotary mechanism of the central stalk subunits to proton translocation. In vivo, can only synthesize ATP although its ATP hydrolase activity can be activated artificially in vitro. Part of the complex F(0) domain.</text>
</comment>
<dbReference type="Pfam" id="PF05680">
    <property type="entry name" value="ATP-synt_E"/>
    <property type="match status" value="1"/>
</dbReference>
<dbReference type="AlphaFoldDB" id="A0A1W0WH09"/>
<keyword evidence="5 15" id="KW-0375">Hydrogen ion transport</keyword>
<dbReference type="GO" id="GO:0005743">
    <property type="term" value="C:mitochondrial inner membrane"/>
    <property type="evidence" value="ECO:0007669"/>
    <property type="project" value="UniProtKB-SubCell"/>
</dbReference>
<keyword evidence="7" id="KW-0007">Acetylation</keyword>
<evidence type="ECO:0000256" key="15">
    <source>
        <dbReference type="RuleBase" id="RU367005"/>
    </source>
</evidence>
<evidence type="ECO:0000256" key="1">
    <source>
        <dbReference type="ARBA" id="ARBA00004273"/>
    </source>
</evidence>
<evidence type="ECO:0000256" key="6">
    <source>
        <dbReference type="ARBA" id="ARBA00022792"/>
    </source>
</evidence>
<protein>
    <recommendedName>
        <fullName evidence="14 15">ATP synthase F(0) complex subunit e, mitochondrial</fullName>
    </recommendedName>
</protein>
<keyword evidence="8 15" id="KW-0406">Ion transport</keyword>
<keyword evidence="6 15" id="KW-0999">Mitochondrion inner membrane</keyword>
<keyword evidence="17" id="KW-1185">Reference proteome</keyword>
<gene>
    <name evidence="16" type="ORF">BV898_11330</name>
</gene>
<comment type="caution">
    <text evidence="16">The sequence shown here is derived from an EMBL/GenBank/DDBJ whole genome shotgun (WGS) entry which is preliminary data.</text>
</comment>
<keyword evidence="11 15" id="KW-0066">ATP synthesis</keyword>
<dbReference type="EMBL" id="MTYJ01000104">
    <property type="protein sequence ID" value="OQV14488.1"/>
    <property type="molecule type" value="Genomic_DNA"/>
</dbReference>
<reference evidence="17" key="1">
    <citation type="submission" date="2017-01" db="EMBL/GenBank/DDBJ databases">
        <title>Comparative genomics of anhydrobiosis in the tardigrade Hypsibius dujardini.</title>
        <authorList>
            <person name="Yoshida Y."/>
            <person name="Koutsovoulos G."/>
            <person name="Laetsch D."/>
            <person name="Stevens L."/>
            <person name="Kumar S."/>
            <person name="Horikawa D."/>
            <person name="Ishino K."/>
            <person name="Komine S."/>
            <person name="Tomita M."/>
            <person name="Blaxter M."/>
            <person name="Arakawa K."/>
        </authorList>
    </citation>
    <scope>NUCLEOTIDE SEQUENCE [LARGE SCALE GENOMIC DNA]</scope>
    <source>
        <strain evidence="17">Z151</strain>
    </source>
</reference>
<evidence type="ECO:0000256" key="5">
    <source>
        <dbReference type="ARBA" id="ARBA00022781"/>
    </source>
</evidence>
<dbReference type="InterPro" id="IPR008386">
    <property type="entry name" value="ATP_synth_F0_esu_mt"/>
</dbReference>
<evidence type="ECO:0000256" key="13">
    <source>
        <dbReference type="ARBA" id="ARBA00064647"/>
    </source>
</evidence>
<evidence type="ECO:0000256" key="3">
    <source>
        <dbReference type="ARBA" id="ARBA00022448"/>
    </source>
</evidence>
<evidence type="ECO:0000256" key="9">
    <source>
        <dbReference type="ARBA" id="ARBA00023128"/>
    </source>
</evidence>
<dbReference type="GO" id="GO:0015078">
    <property type="term" value="F:proton transmembrane transporter activity"/>
    <property type="evidence" value="ECO:0007669"/>
    <property type="project" value="InterPro"/>
</dbReference>
<dbReference type="GO" id="GO:0015986">
    <property type="term" value="P:proton motive force-driven ATP synthesis"/>
    <property type="evidence" value="ECO:0007669"/>
    <property type="project" value="InterPro"/>
</dbReference>